<protein>
    <submittedName>
        <fullName evidence="2">DUF2798 domain-containing protein</fullName>
    </submittedName>
</protein>
<feature type="transmembrane region" description="Helical" evidence="1">
    <location>
        <begin position="80"/>
        <end position="100"/>
    </location>
</feature>
<keyword evidence="1" id="KW-0812">Transmembrane</keyword>
<feature type="transmembrane region" description="Helical" evidence="1">
    <location>
        <begin position="7"/>
        <end position="29"/>
    </location>
</feature>
<feature type="transmembrane region" description="Helical" evidence="1">
    <location>
        <begin position="112"/>
        <end position="137"/>
    </location>
</feature>
<dbReference type="EMBL" id="JAIWIU010000008">
    <property type="protein sequence ID" value="MCA2014774.1"/>
    <property type="molecule type" value="Genomic_DNA"/>
</dbReference>
<dbReference type="Proteomes" id="UP001199044">
    <property type="component" value="Unassembled WGS sequence"/>
</dbReference>
<dbReference type="InterPro" id="IPR021529">
    <property type="entry name" value="DUF2798"/>
</dbReference>
<dbReference type="RefSeq" id="WP_225249360.1">
    <property type="nucleotide sequence ID" value="NZ_CP152308.1"/>
</dbReference>
<keyword evidence="1" id="KW-0472">Membrane</keyword>
<sequence length="148" mass="16322">MKIKKMAITLPAPLCIVATITLFMTYLNHGFSHDFISQWLCAFAFSVVIVLPLAGVLIVNVSKWVETSLLPNAKPLYQKLVQCVFIAVGIESVISVVTTLTTVHVDNAQEFLSVWAMTLVRALPLGYVIGMMMVFVVKPRISRALARA</sequence>
<evidence type="ECO:0000313" key="3">
    <source>
        <dbReference type="Proteomes" id="UP001199044"/>
    </source>
</evidence>
<feature type="transmembrane region" description="Helical" evidence="1">
    <location>
        <begin position="35"/>
        <end position="59"/>
    </location>
</feature>
<evidence type="ECO:0000313" key="2">
    <source>
        <dbReference type="EMBL" id="MCA2014774.1"/>
    </source>
</evidence>
<reference evidence="3" key="1">
    <citation type="submission" date="2023-07" db="EMBL/GenBank/DDBJ databases">
        <title>Molecular identification of indigenous halophilic bacteria isolated from red sea cost, biodegradation of synthetic dyes and assessment of degraded metabolite toxicity.</title>
        <authorList>
            <person name="Chaieb K."/>
            <person name="Altayb H.N."/>
        </authorList>
    </citation>
    <scope>NUCLEOTIDE SEQUENCE [LARGE SCALE GENOMIC DNA]</scope>
    <source>
        <strain evidence="3">K20</strain>
    </source>
</reference>
<keyword evidence="1" id="KW-1133">Transmembrane helix</keyword>
<evidence type="ECO:0000256" key="1">
    <source>
        <dbReference type="SAM" id="Phobius"/>
    </source>
</evidence>
<keyword evidence="3" id="KW-1185">Reference proteome</keyword>
<gene>
    <name evidence="2" type="ORF">LDJ79_01540</name>
</gene>
<proteinExistence type="predicted"/>
<organism evidence="2 3">
    <name type="scientific">Vibrio tritonius</name>
    <dbReference type="NCBI Taxonomy" id="1435069"/>
    <lineage>
        <taxon>Bacteria</taxon>
        <taxon>Pseudomonadati</taxon>
        <taxon>Pseudomonadota</taxon>
        <taxon>Gammaproteobacteria</taxon>
        <taxon>Vibrionales</taxon>
        <taxon>Vibrionaceae</taxon>
        <taxon>Vibrio</taxon>
    </lineage>
</organism>
<comment type="caution">
    <text evidence="2">The sequence shown here is derived from an EMBL/GenBank/DDBJ whole genome shotgun (WGS) entry which is preliminary data.</text>
</comment>
<name>A0ABS7YGI2_9VIBR</name>
<dbReference type="Pfam" id="PF11391">
    <property type="entry name" value="DUF2798"/>
    <property type="match status" value="1"/>
</dbReference>
<accession>A0ABS7YGI2</accession>